<sequence length="863" mass="99394">MNLPYLIKQYMSLREPQEKALELLDTISNGLDYKTATLETVEARASEKSKATTPIKFDTDFPSFCFALATGVGKTRLMGASIYYLWKTRGYKNFFILSPNITIYDKLRAELHASHPKYMFVGLSDFPQPSIWDGDNYLRFNPDQLTIYDEANIFIFNISKIFKRGDADFRFHRFHEQLGDSFSAILREMGDLVILMDESHRYRAPASLKAINHLKPVLGLEYTATPKTKDNVIYSFTLAESIGRFIKTPTVVTRSNLTTSDAEEIETLKLMDGMTLHEIKKGRLLEYCAANNLPPVKPFVLISTKDTTHASEVRKRIESDSFFEGQYKGKVIEVHSGKTGVESDENIKQLLSVESYRSSVEIVIHVNMLKEGWDVKNLYTIIPLRASISEILTEQTIGRGLRLPFGTITDDVDLDSLEIISHDNYAKLIDASKNSPLFKIRQIDESDTTPRKTVKVQRKFIDTEKVLDKMQELDLSLFASHYTQQEKIDEVVEQLVNRDIKAFEEKKEKLESNIHPDSKEKDNSAQLTLFDDEKEALPEINPEEIKRKYKEILVNYAKLTIDVPHIFLDIYPKRDIATFEVQVQTGPFELVSQRIIEHDLASGLERQSQEVDLLEVENPVVFIAGRLIDEVEELAAENDKEVALDLAKKYIERMNVDEKDIKKIVHLYRKAIINDLRNQIEANIHEENEVEVSIRKNPLRFPKEYSKTVYLEKGVLHYNDNVEASRIKSYLFEGFEKTIYPLIPFDSVPEKEFSAILEKDNAVIKWIRPPEGKIPIYHRGHSYTPDFIAETENKKYLIEIKGMRDLQPTIKEDVKEKARVAIKWAEVATKELKDKPWEYKLIPETAVTNTSDLKFILGHGINI</sequence>
<dbReference type="SUPFAM" id="SSF52540">
    <property type="entry name" value="P-loop containing nucleoside triphosphate hydrolases"/>
    <property type="match status" value="1"/>
</dbReference>
<dbReference type="InterPro" id="IPR050742">
    <property type="entry name" value="Helicase_Restrict-Modif_Enz"/>
</dbReference>
<evidence type="ECO:0000259" key="1">
    <source>
        <dbReference type="Pfam" id="PF04851"/>
    </source>
</evidence>
<dbReference type="GO" id="GO:0003677">
    <property type="term" value="F:DNA binding"/>
    <property type="evidence" value="ECO:0007669"/>
    <property type="project" value="InterPro"/>
</dbReference>
<dbReference type="GO" id="GO:0005524">
    <property type="term" value="F:ATP binding"/>
    <property type="evidence" value="ECO:0007669"/>
    <property type="project" value="InterPro"/>
</dbReference>
<protein>
    <recommendedName>
        <fullName evidence="1">Helicase/UvrB N-terminal domain-containing protein</fullName>
    </recommendedName>
</protein>
<dbReference type="PANTHER" id="PTHR47396">
    <property type="entry name" value="TYPE I RESTRICTION ENZYME ECOKI R PROTEIN"/>
    <property type="match status" value="1"/>
</dbReference>
<dbReference type="EMBL" id="BAOS01000031">
    <property type="protein sequence ID" value="GAX62372.1"/>
    <property type="molecule type" value="Genomic_DNA"/>
</dbReference>
<dbReference type="Proteomes" id="UP000218542">
    <property type="component" value="Unassembled WGS sequence"/>
</dbReference>
<dbReference type="Pfam" id="PF04851">
    <property type="entry name" value="ResIII"/>
    <property type="match status" value="1"/>
</dbReference>
<accession>A0A286U2L4</accession>
<dbReference type="AlphaFoldDB" id="A0A286U2L4"/>
<dbReference type="OrthoDB" id="9804145at2"/>
<evidence type="ECO:0000313" key="2">
    <source>
        <dbReference type="EMBL" id="GAX62372.1"/>
    </source>
</evidence>
<evidence type="ECO:0000313" key="3">
    <source>
        <dbReference type="Proteomes" id="UP000218542"/>
    </source>
</evidence>
<dbReference type="RefSeq" id="WP_096895764.1">
    <property type="nucleotide sequence ID" value="NZ_BAOS01000031.1"/>
</dbReference>
<organism evidence="2 3">
    <name type="scientific">Candidatus Scalindua japonica</name>
    <dbReference type="NCBI Taxonomy" id="1284222"/>
    <lineage>
        <taxon>Bacteria</taxon>
        <taxon>Pseudomonadati</taxon>
        <taxon>Planctomycetota</taxon>
        <taxon>Candidatus Brocadiia</taxon>
        <taxon>Candidatus Brocadiales</taxon>
        <taxon>Candidatus Scalinduaceae</taxon>
        <taxon>Candidatus Scalindua</taxon>
    </lineage>
</organism>
<feature type="domain" description="Helicase/UvrB N-terminal" evidence="1">
    <location>
        <begin position="12"/>
        <end position="227"/>
    </location>
</feature>
<keyword evidence="3" id="KW-1185">Reference proteome</keyword>
<proteinExistence type="predicted"/>
<dbReference type="Gene3D" id="3.40.50.300">
    <property type="entry name" value="P-loop containing nucleotide triphosphate hydrolases"/>
    <property type="match status" value="2"/>
</dbReference>
<dbReference type="InterPro" id="IPR027417">
    <property type="entry name" value="P-loop_NTPase"/>
</dbReference>
<reference evidence="2 3" key="1">
    <citation type="journal article" date="2017" name="Environ. Microbiol. Rep.">
        <title>Genetic diversity of marine anaerobic ammonium-oxidizing bacteria as revealed by genomic and proteomic analyses of 'Candidatus Scalindua japonica'.</title>
        <authorList>
            <person name="Oshiki M."/>
            <person name="Mizuto K."/>
            <person name="Kimura Z."/>
            <person name="Kindaichi T."/>
            <person name="Satoh H."/>
            <person name="Okabe S."/>
        </authorList>
    </citation>
    <scope>NUCLEOTIDE SEQUENCE [LARGE SCALE GENOMIC DNA]</scope>
    <source>
        <strain evidence="3">husup-a2</strain>
    </source>
</reference>
<dbReference type="GO" id="GO:0005829">
    <property type="term" value="C:cytosol"/>
    <property type="evidence" value="ECO:0007669"/>
    <property type="project" value="TreeGrafter"/>
</dbReference>
<dbReference type="InterPro" id="IPR006935">
    <property type="entry name" value="Helicase/UvrB_N"/>
</dbReference>
<comment type="caution">
    <text evidence="2">The sequence shown here is derived from an EMBL/GenBank/DDBJ whole genome shotgun (WGS) entry which is preliminary data.</text>
</comment>
<gene>
    <name evidence="2" type="ORF">SCALIN_C31_0006</name>
</gene>
<dbReference type="Gene3D" id="3.40.91.30">
    <property type="match status" value="1"/>
</dbReference>
<dbReference type="PANTHER" id="PTHR47396:SF1">
    <property type="entry name" value="ATP-DEPENDENT HELICASE IRC3-RELATED"/>
    <property type="match status" value="1"/>
</dbReference>
<name>A0A286U2L4_9BACT</name>
<dbReference type="GO" id="GO:0016787">
    <property type="term" value="F:hydrolase activity"/>
    <property type="evidence" value="ECO:0007669"/>
    <property type="project" value="InterPro"/>
</dbReference>